<keyword evidence="7" id="KW-0378">Hydrolase</keyword>
<comment type="similarity">
    <text evidence="2">Belongs to the glycosyl hydrolase 37 family.</text>
</comment>
<dbReference type="InterPro" id="IPR001661">
    <property type="entry name" value="Glyco_hydro_37"/>
</dbReference>
<organism evidence="7 8">
    <name type="scientific">Brachionus plicatilis</name>
    <name type="common">Marine rotifer</name>
    <name type="synonym">Brachionus muelleri</name>
    <dbReference type="NCBI Taxonomy" id="10195"/>
    <lineage>
        <taxon>Eukaryota</taxon>
        <taxon>Metazoa</taxon>
        <taxon>Spiralia</taxon>
        <taxon>Gnathifera</taxon>
        <taxon>Rotifera</taxon>
        <taxon>Eurotatoria</taxon>
        <taxon>Monogononta</taxon>
        <taxon>Pseudotrocha</taxon>
        <taxon>Ploima</taxon>
        <taxon>Brachionidae</taxon>
        <taxon>Brachionus</taxon>
    </lineage>
</organism>
<comment type="catalytic activity">
    <reaction evidence="1">
        <text>alpha,alpha-trehalose + H2O = alpha-D-glucose + beta-D-glucose</text>
        <dbReference type="Rhea" id="RHEA:32675"/>
        <dbReference type="ChEBI" id="CHEBI:15377"/>
        <dbReference type="ChEBI" id="CHEBI:15903"/>
        <dbReference type="ChEBI" id="CHEBI:16551"/>
        <dbReference type="ChEBI" id="CHEBI:17925"/>
        <dbReference type="EC" id="3.2.1.28"/>
    </reaction>
</comment>
<evidence type="ECO:0000256" key="6">
    <source>
        <dbReference type="ARBA" id="ARBA00031637"/>
    </source>
</evidence>
<evidence type="ECO:0000256" key="5">
    <source>
        <dbReference type="ARBA" id="ARBA00030473"/>
    </source>
</evidence>
<dbReference type="Pfam" id="PF01204">
    <property type="entry name" value="Trehalase"/>
    <property type="match status" value="1"/>
</dbReference>
<evidence type="ECO:0000256" key="4">
    <source>
        <dbReference type="ARBA" id="ARBA00019905"/>
    </source>
</evidence>
<dbReference type="SUPFAM" id="SSF48208">
    <property type="entry name" value="Six-hairpin glycosidases"/>
    <property type="match status" value="1"/>
</dbReference>
<dbReference type="EC" id="3.2.1.28" evidence="3"/>
<evidence type="ECO:0000313" key="8">
    <source>
        <dbReference type="Proteomes" id="UP000276133"/>
    </source>
</evidence>
<keyword evidence="8" id="KW-1185">Reference proteome</keyword>
<name>A0A3M7SU60_BRAPC</name>
<dbReference type="STRING" id="10195.A0A3M7SU60"/>
<protein>
    <recommendedName>
        <fullName evidence="4">Trehalase</fullName>
        <ecNumber evidence="3">3.2.1.28</ecNumber>
    </recommendedName>
    <alternativeName>
        <fullName evidence="5">Alpha,alpha-trehalase</fullName>
    </alternativeName>
    <alternativeName>
        <fullName evidence="6">Alpha,alpha-trehalose glucohydrolase</fullName>
    </alternativeName>
</protein>
<sequence length="76" mass="8950">MYRNNTIFIMMILKHEPYMALKLARKFFNSVYHGWKKSGMIYEKYDEHVPGERGAGSEYDLQTGFSWTNGISFGFI</sequence>
<reference evidence="7 8" key="1">
    <citation type="journal article" date="2018" name="Sci. Rep.">
        <title>Genomic signatures of local adaptation to the degree of environmental predictability in rotifers.</title>
        <authorList>
            <person name="Franch-Gras L."/>
            <person name="Hahn C."/>
            <person name="Garcia-Roger E.M."/>
            <person name="Carmona M.J."/>
            <person name="Serra M."/>
            <person name="Gomez A."/>
        </authorList>
    </citation>
    <scope>NUCLEOTIDE SEQUENCE [LARGE SCALE GENOMIC DNA]</scope>
    <source>
        <strain evidence="7">HYR1</strain>
    </source>
</reference>
<evidence type="ECO:0000313" key="7">
    <source>
        <dbReference type="EMBL" id="RNA39286.1"/>
    </source>
</evidence>
<dbReference type="Gene3D" id="1.50.10.10">
    <property type="match status" value="1"/>
</dbReference>
<dbReference type="GO" id="GO:0004555">
    <property type="term" value="F:alpha,alpha-trehalase activity"/>
    <property type="evidence" value="ECO:0007669"/>
    <property type="project" value="UniProtKB-EC"/>
</dbReference>
<evidence type="ECO:0000256" key="2">
    <source>
        <dbReference type="ARBA" id="ARBA00005615"/>
    </source>
</evidence>
<accession>A0A3M7SU60</accession>
<dbReference type="GO" id="GO:0005993">
    <property type="term" value="P:trehalose catabolic process"/>
    <property type="evidence" value="ECO:0007669"/>
    <property type="project" value="TreeGrafter"/>
</dbReference>
<dbReference type="Proteomes" id="UP000276133">
    <property type="component" value="Unassembled WGS sequence"/>
</dbReference>
<dbReference type="AlphaFoldDB" id="A0A3M7SU60"/>
<dbReference type="PANTHER" id="PTHR23403:SF1">
    <property type="entry name" value="TREHALASE"/>
    <property type="match status" value="1"/>
</dbReference>
<dbReference type="EMBL" id="REGN01000769">
    <property type="protein sequence ID" value="RNA39286.1"/>
    <property type="molecule type" value="Genomic_DNA"/>
</dbReference>
<dbReference type="InterPro" id="IPR012341">
    <property type="entry name" value="6hp_glycosidase-like_sf"/>
</dbReference>
<keyword evidence="7" id="KW-0326">Glycosidase</keyword>
<evidence type="ECO:0000256" key="3">
    <source>
        <dbReference type="ARBA" id="ARBA00012757"/>
    </source>
</evidence>
<evidence type="ECO:0000256" key="1">
    <source>
        <dbReference type="ARBA" id="ARBA00001576"/>
    </source>
</evidence>
<dbReference type="OrthoDB" id="7436776at2759"/>
<proteinExistence type="inferred from homology"/>
<dbReference type="InterPro" id="IPR008928">
    <property type="entry name" value="6-hairpin_glycosidase_sf"/>
</dbReference>
<gene>
    <name evidence="7" type="ORF">BpHYR1_002074</name>
</gene>
<dbReference type="PANTHER" id="PTHR23403">
    <property type="entry name" value="TREHALASE"/>
    <property type="match status" value="1"/>
</dbReference>
<comment type="caution">
    <text evidence="7">The sequence shown here is derived from an EMBL/GenBank/DDBJ whole genome shotgun (WGS) entry which is preliminary data.</text>
</comment>